<comment type="caution">
    <text evidence="2">The sequence shown here is derived from an EMBL/GenBank/DDBJ whole genome shotgun (WGS) entry which is preliminary data.</text>
</comment>
<reference evidence="2 3" key="1">
    <citation type="journal article" date="2023" name="Plants (Basel)">
        <title>Bridging the Gap: Combining Genomics and Transcriptomics Approaches to Understand Stylosanthes scabra, an Orphan Legume from the Brazilian Caatinga.</title>
        <authorList>
            <person name="Ferreira-Neto J.R.C."/>
            <person name="da Silva M.D."/>
            <person name="Binneck E."/>
            <person name="de Melo N.F."/>
            <person name="da Silva R.H."/>
            <person name="de Melo A.L.T.M."/>
            <person name="Pandolfi V."/>
            <person name="Bustamante F.O."/>
            <person name="Brasileiro-Vidal A.C."/>
            <person name="Benko-Iseppon A.M."/>
        </authorList>
    </citation>
    <scope>NUCLEOTIDE SEQUENCE [LARGE SCALE GENOMIC DNA]</scope>
    <source>
        <tissue evidence="2">Leaves</tissue>
    </source>
</reference>
<keyword evidence="3" id="KW-1185">Reference proteome</keyword>
<protein>
    <submittedName>
        <fullName evidence="2">Uncharacterized protein</fullName>
    </submittedName>
</protein>
<dbReference type="Proteomes" id="UP001341840">
    <property type="component" value="Unassembled WGS sequence"/>
</dbReference>
<feature type="region of interest" description="Disordered" evidence="1">
    <location>
        <begin position="192"/>
        <end position="212"/>
    </location>
</feature>
<feature type="compositionally biased region" description="Basic and acidic residues" evidence="1">
    <location>
        <begin position="1"/>
        <end position="20"/>
    </location>
</feature>
<sequence>MERSSSKIARAERKVFMDEKRKRRRTLSGPNAETMPKRSPLQDIIHRISSNNTFFGISRETRNKGENVLTQFVDPLENQLKNSAKGSGVSAPAQISSVPAGMLSDYLTSTLNNTDSQRHYINHNEQILEENASITFLRPMTDKATAASARKERATKFLHKRHNQGQIRMNNENIQPKVLRSRSNQMRILPGSWNASASMGSLSIDATSKRSP</sequence>
<feature type="region of interest" description="Disordered" evidence="1">
    <location>
        <begin position="1"/>
        <end position="40"/>
    </location>
</feature>
<dbReference type="EMBL" id="JASCZI010090902">
    <property type="protein sequence ID" value="MED6147647.1"/>
    <property type="molecule type" value="Genomic_DNA"/>
</dbReference>
<evidence type="ECO:0000313" key="2">
    <source>
        <dbReference type="EMBL" id="MED6147647.1"/>
    </source>
</evidence>
<proteinExistence type="predicted"/>
<name>A0ABU6TFX9_9FABA</name>
<feature type="compositionally biased region" description="Polar residues" evidence="1">
    <location>
        <begin position="193"/>
        <end position="212"/>
    </location>
</feature>
<evidence type="ECO:0000256" key="1">
    <source>
        <dbReference type="SAM" id="MobiDB-lite"/>
    </source>
</evidence>
<evidence type="ECO:0000313" key="3">
    <source>
        <dbReference type="Proteomes" id="UP001341840"/>
    </source>
</evidence>
<gene>
    <name evidence="2" type="ORF">PIB30_045762</name>
</gene>
<accession>A0ABU6TFX9</accession>
<organism evidence="2 3">
    <name type="scientific">Stylosanthes scabra</name>
    <dbReference type="NCBI Taxonomy" id="79078"/>
    <lineage>
        <taxon>Eukaryota</taxon>
        <taxon>Viridiplantae</taxon>
        <taxon>Streptophyta</taxon>
        <taxon>Embryophyta</taxon>
        <taxon>Tracheophyta</taxon>
        <taxon>Spermatophyta</taxon>
        <taxon>Magnoliopsida</taxon>
        <taxon>eudicotyledons</taxon>
        <taxon>Gunneridae</taxon>
        <taxon>Pentapetalae</taxon>
        <taxon>rosids</taxon>
        <taxon>fabids</taxon>
        <taxon>Fabales</taxon>
        <taxon>Fabaceae</taxon>
        <taxon>Papilionoideae</taxon>
        <taxon>50 kb inversion clade</taxon>
        <taxon>dalbergioids sensu lato</taxon>
        <taxon>Dalbergieae</taxon>
        <taxon>Pterocarpus clade</taxon>
        <taxon>Stylosanthes</taxon>
    </lineage>
</organism>